<sequence>MSSAKDQVGRLLALVPLIRRRGEIHVDEAASLLGVTSAQLLGDLQVLIFCGWPGWLPGDLIEVDLDALEPGGDGMIRIANADYLAAPLRLSRAEASALLVALQTLRSSAGADVLPSIDSAVAKIEEAVGGAPVASVVPPAGPAAATRRVVDGALHDGRQLRLRYLVASRDEVTERVVDPVAVVTAGGVAYLDAWCHRAGDRRSFRLDRVLEAEQLATPVAHHDLAPLDLSEGIFRPADDLPVVTLRLRRPARWVAEYYPVESATERPDGDLEVTLRVADPAWLQRLLLRLTPHARIAGPEEFTRAYLQNATAVRSMYATHVG</sequence>
<dbReference type="InterPro" id="IPR043839">
    <property type="entry name" value="PafC_HTH"/>
</dbReference>
<name>A0ABQ2ND85_9ACTN</name>
<dbReference type="Proteomes" id="UP000655410">
    <property type="component" value="Unassembled WGS sequence"/>
</dbReference>
<dbReference type="PIRSF" id="PIRSF016838">
    <property type="entry name" value="PafC"/>
    <property type="match status" value="1"/>
</dbReference>
<dbReference type="RefSeq" id="WP_188784529.1">
    <property type="nucleotide sequence ID" value="NZ_BMNI01000007.1"/>
</dbReference>
<dbReference type="InterPro" id="IPR026881">
    <property type="entry name" value="WYL_dom"/>
</dbReference>
<dbReference type="PANTHER" id="PTHR34580">
    <property type="match status" value="1"/>
</dbReference>
<keyword evidence="5" id="KW-1185">Reference proteome</keyword>
<dbReference type="InterPro" id="IPR051534">
    <property type="entry name" value="CBASS_pafABC_assoc_protein"/>
</dbReference>
<evidence type="ECO:0000259" key="3">
    <source>
        <dbReference type="Pfam" id="PF25583"/>
    </source>
</evidence>
<dbReference type="InterPro" id="IPR057727">
    <property type="entry name" value="WCX_dom"/>
</dbReference>
<feature type="domain" description="WCX" evidence="3">
    <location>
        <begin position="242"/>
        <end position="310"/>
    </location>
</feature>
<dbReference type="InterPro" id="IPR028349">
    <property type="entry name" value="PafC-like"/>
</dbReference>
<comment type="caution">
    <text evidence="4">The sequence shown here is derived from an EMBL/GenBank/DDBJ whole genome shotgun (WGS) entry which is preliminary data.</text>
</comment>
<evidence type="ECO:0000313" key="5">
    <source>
        <dbReference type="Proteomes" id="UP000655410"/>
    </source>
</evidence>
<evidence type="ECO:0000259" key="2">
    <source>
        <dbReference type="Pfam" id="PF19187"/>
    </source>
</evidence>
<feature type="domain" description="WYL" evidence="1">
    <location>
        <begin position="149"/>
        <end position="213"/>
    </location>
</feature>
<feature type="domain" description="PafC HTH" evidence="2">
    <location>
        <begin position="6"/>
        <end position="125"/>
    </location>
</feature>
<dbReference type="Pfam" id="PF25583">
    <property type="entry name" value="WCX"/>
    <property type="match status" value="1"/>
</dbReference>
<gene>
    <name evidence="4" type="ORF">GCM10011584_26920</name>
</gene>
<organism evidence="4 5">
    <name type="scientific">Nocardioides phosphati</name>
    <dbReference type="NCBI Taxonomy" id="1867775"/>
    <lineage>
        <taxon>Bacteria</taxon>
        <taxon>Bacillati</taxon>
        <taxon>Actinomycetota</taxon>
        <taxon>Actinomycetes</taxon>
        <taxon>Propionibacteriales</taxon>
        <taxon>Nocardioidaceae</taxon>
        <taxon>Nocardioides</taxon>
    </lineage>
</organism>
<dbReference type="PANTHER" id="PTHR34580:SF1">
    <property type="entry name" value="PROTEIN PAFC"/>
    <property type="match status" value="1"/>
</dbReference>
<dbReference type="Pfam" id="PF19187">
    <property type="entry name" value="HTH_PafC"/>
    <property type="match status" value="1"/>
</dbReference>
<evidence type="ECO:0000259" key="1">
    <source>
        <dbReference type="Pfam" id="PF13280"/>
    </source>
</evidence>
<dbReference type="Pfam" id="PF13280">
    <property type="entry name" value="WYL"/>
    <property type="match status" value="1"/>
</dbReference>
<dbReference type="PROSITE" id="PS52050">
    <property type="entry name" value="WYL"/>
    <property type="match status" value="1"/>
</dbReference>
<evidence type="ECO:0000313" key="4">
    <source>
        <dbReference type="EMBL" id="GGO91854.1"/>
    </source>
</evidence>
<proteinExistence type="predicted"/>
<dbReference type="EMBL" id="BMNI01000007">
    <property type="protein sequence ID" value="GGO91854.1"/>
    <property type="molecule type" value="Genomic_DNA"/>
</dbReference>
<reference evidence="5" key="1">
    <citation type="journal article" date="2019" name="Int. J. Syst. Evol. Microbiol.">
        <title>The Global Catalogue of Microorganisms (GCM) 10K type strain sequencing project: providing services to taxonomists for standard genome sequencing and annotation.</title>
        <authorList>
            <consortium name="The Broad Institute Genomics Platform"/>
            <consortium name="The Broad Institute Genome Sequencing Center for Infectious Disease"/>
            <person name="Wu L."/>
            <person name="Ma J."/>
        </authorList>
    </citation>
    <scope>NUCLEOTIDE SEQUENCE [LARGE SCALE GENOMIC DNA]</scope>
    <source>
        <strain evidence="5">CGMCC 4.7371</strain>
    </source>
</reference>
<accession>A0ABQ2ND85</accession>
<protein>
    <submittedName>
        <fullName evidence="4">Protein pafC</fullName>
    </submittedName>
</protein>